<organism evidence="2 4">
    <name type="scientific">Punica granatum</name>
    <name type="common">Pomegranate</name>
    <dbReference type="NCBI Taxonomy" id="22663"/>
    <lineage>
        <taxon>Eukaryota</taxon>
        <taxon>Viridiplantae</taxon>
        <taxon>Streptophyta</taxon>
        <taxon>Embryophyta</taxon>
        <taxon>Tracheophyta</taxon>
        <taxon>Spermatophyta</taxon>
        <taxon>Magnoliopsida</taxon>
        <taxon>eudicotyledons</taxon>
        <taxon>Gunneridae</taxon>
        <taxon>Pentapetalae</taxon>
        <taxon>rosids</taxon>
        <taxon>malvids</taxon>
        <taxon>Myrtales</taxon>
        <taxon>Lythraceae</taxon>
        <taxon>Punica</taxon>
    </lineage>
</organism>
<sequence length="79" mass="8295">MMSLVVRDSSQPPLPPRQGLMEGLGASCLVTGRVPIDGLMLQGYGSEWDRVVIDGGELAGSRRSGSGLHLCRADDGAKI</sequence>
<keyword evidence="5" id="KW-1185">Reference proteome</keyword>
<feature type="region of interest" description="Disordered" evidence="1">
    <location>
        <begin position="1"/>
        <end position="20"/>
    </location>
</feature>
<reference evidence="4" key="1">
    <citation type="journal article" date="2017" name="Plant J.">
        <title>The pomegranate (Punica granatum L.) genome and the genomics of punicalagin biosynthesis.</title>
        <authorList>
            <person name="Qin G."/>
            <person name="Xu C."/>
            <person name="Ming R."/>
            <person name="Tang H."/>
            <person name="Guyot R."/>
            <person name="Kramer E.M."/>
            <person name="Hu Y."/>
            <person name="Yi X."/>
            <person name="Qi Y."/>
            <person name="Xu X."/>
            <person name="Gao Z."/>
            <person name="Pan H."/>
            <person name="Jian J."/>
            <person name="Tian Y."/>
            <person name="Yue Z."/>
            <person name="Xu Y."/>
        </authorList>
    </citation>
    <scope>NUCLEOTIDE SEQUENCE [LARGE SCALE GENOMIC DNA]</scope>
    <source>
        <strain evidence="4">cv. Dabenzi</strain>
    </source>
</reference>
<evidence type="ECO:0000313" key="2">
    <source>
        <dbReference type="EMBL" id="OWM69634.1"/>
    </source>
</evidence>
<dbReference type="EMBL" id="PGOL01000318">
    <property type="protein sequence ID" value="PKI72669.1"/>
    <property type="molecule type" value="Genomic_DNA"/>
</dbReference>
<gene>
    <name evidence="2" type="ORF">CDL15_Pgr014095</name>
    <name evidence="3" type="ORF">CRG98_006920</name>
</gene>
<dbReference type="AlphaFoldDB" id="A0A218W9U2"/>
<evidence type="ECO:0000313" key="3">
    <source>
        <dbReference type="EMBL" id="PKI72669.1"/>
    </source>
</evidence>
<evidence type="ECO:0000256" key="1">
    <source>
        <dbReference type="SAM" id="MobiDB-lite"/>
    </source>
</evidence>
<dbReference type="EMBL" id="MTKT01004864">
    <property type="protein sequence ID" value="OWM69634.1"/>
    <property type="molecule type" value="Genomic_DNA"/>
</dbReference>
<evidence type="ECO:0000313" key="5">
    <source>
        <dbReference type="Proteomes" id="UP000233551"/>
    </source>
</evidence>
<reference evidence="2" key="2">
    <citation type="submission" date="2017-06" db="EMBL/GenBank/DDBJ databases">
        <title>The pomegranate genome and the genomics of punicalagin biosynthesis.</title>
        <authorList>
            <person name="Xu C."/>
        </authorList>
    </citation>
    <scope>NUCLEOTIDE SEQUENCE [LARGE SCALE GENOMIC DNA]</scope>
    <source>
        <tissue evidence="2">Fresh leaf</tissue>
    </source>
</reference>
<protein>
    <submittedName>
        <fullName evidence="2">Uncharacterized protein</fullName>
    </submittedName>
</protein>
<accession>A0A218W9U2</accession>
<proteinExistence type="predicted"/>
<name>A0A218W9U2_PUNGR</name>
<comment type="caution">
    <text evidence="2">The sequence shown here is derived from an EMBL/GenBank/DDBJ whole genome shotgun (WGS) entry which is preliminary data.</text>
</comment>
<evidence type="ECO:0000313" key="4">
    <source>
        <dbReference type="Proteomes" id="UP000197138"/>
    </source>
</evidence>
<dbReference type="Proteomes" id="UP000233551">
    <property type="component" value="Unassembled WGS sequence"/>
</dbReference>
<dbReference type="Proteomes" id="UP000197138">
    <property type="component" value="Unassembled WGS sequence"/>
</dbReference>
<reference evidence="3 5" key="3">
    <citation type="submission" date="2017-11" db="EMBL/GenBank/DDBJ databases">
        <title>De-novo sequencing of pomegranate (Punica granatum L.) genome.</title>
        <authorList>
            <person name="Akparov Z."/>
            <person name="Amiraslanov A."/>
            <person name="Hajiyeva S."/>
            <person name="Abbasov M."/>
            <person name="Kaur K."/>
            <person name="Hamwieh A."/>
            <person name="Solovyev V."/>
            <person name="Salamov A."/>
            <person name="Braich B."/>
            <person name="Kosarev P."/>
            <person name="Mahmoud A."/>
            <person name="Hajiyev E."/>
            <person name="Babayeva S."/>
            <person name="Izzatullayeva V."/>
            <person name="Mammadov A."/>
            <person name="Mammadov A."/>
            <person name="Sharifova S."/>
            <person name="Ojaghi J."/>
            <person name="Eynullazada K."/>
            <person name="Bayramov B."/>
            <person name="Abdulazimova A."/>
            <person name="Shahmuradov I."/>
        </authorList>
    </citation>
    <scope>NUCLEOTIDE SEQUENCE [LARGE SCALE GENOMIC DNA]</scope>
    <source>
        <strain evidence="3">AG2017</strain>
        <strain evidence="5">cv. AG2017</strain>
        <tissue evidence="3">Leaf</tissue>
    </source>
</reference>